<dbReference type="Gene3D" id="2.60.120.260">
    <property type="entry name" value="Galactose-binding domain-like"/>
    <property type="match status" value="1"/>
</dbReference>
<evidence type="ECO:0000259" key="2">
    <source>
        <dbReference type="PROSITE" id="PS50853"/>
    </source>
</evidence>
<dbReference type="InterPro" id="IPR008979">
    <property type="entry name" value="Galactose-bd-like_sf"/>
</dbReference>
<dbReference type="GeneID" id="77847711"/>
<dbReference type="eggNOG" id="ENOG502ZATB">
    <property type="taxonomic scope" value="Bacteria"/>
</dbReference>
<dbReference type="PROSITE" id="PS50853">
    <property type="entry name" value="FN3"/>
    <property type="match status" value="1"/>
</dbReference>
<dbReference type="InterPro" id="IPR003961">
    <property type="entry name" value="FN3_dom"/>
</dbReference>
<dbReference type="InterPro" id="IPR036116">
    <property type="entry name" value="FN3_sf"/>
</dbReference>
<accession>K0X424</accession>
<gene>
    <name evidence="3" type="ORF">HMPREF9448_00357</name>
</gene>
<organism evidence="3 4">
    <name type="scientific">Barnesiella intestinihominis YIT 11860</name>
    <dbReference type="NCBI Taxonomy" id="742726"/>
    <lineage>
        <taxon>Bacteria</taxon>
        <taxon>Pseudomonadati</taxon>
        <taxon>Bacteroidota</taxon>
        <taxon>Bacteroidia</taxon>
        <taxon>Bacteroidales</taxon>
        <taxon>Barnesiellaceae</taxon>
        <taxon>Barnesiella</taxon>
    </lineage>
</organism>
<dbReference type="SUPFAM" id="SSF49785">
    <property type="entry name" value="Galactose-binding domain-like"/>
    <property type="match status" value="1"/>
</dbReference>
<dbReference type="EMBL" id="ADLE01000001">
    <property type="protein sequence ID" value="EJZ66182.1"/>
    <property type="molecule type" value="Genomic_DNA"/>
</dbReference>
<protein>
    <recommendedName>
        <fullName evidence="2">Fibronectin type-III domain-containing protein</fullName>
    </recommendedName>
</protein>
<dbReference type="InterPro" id="IPR013783">
    <property type="entry name" value="Ig-like_fold"/>
</dbReference>
<name>K0X424_9BACT</name>
<proteinExistence type="predicted"/>
<evidence type="ECO:0000256" key="1">
    <source>
        <dbReference type="SAM" id="SignalP"/>
    </source>
</evidence>
<feature type="signal peptide" evidence="1">
    <location>
        <begin position="1"/>
        <end position="22"/>
    </location>
</feature>
<dbReference type="SUPFAM" id="SSF49265">
    <property type="entry name" value="Fibronectin type III"/>
    <property type="match status" value="1"/>
</dbReference>
<keyword evidence="1" id="KW-0732">Signal</keyword>
<dbReference type="Gene3D" id="2.60.40.10">
    <property type="entry name" value="Immunoglobulins"/>
    <property type="match status" value="1"/>
</dbReference>
<reference evidence="3 4" key="1">
    <citation type="submission" date="2012-08" db="EMBL/GenBank/DDBJ databases">
        <title>The Genome Sequence of Barnesiella intestinihominis YIT 11860.</title>
        <authorList>
            <consortium name="The Broad Institute Genome Sequencing Platform"/>
            <person name="Earl A."/>
            <person name="Ward D."/>
            <person name="Feldgarden M."/>
            <person name="Gevers D."/>
            <person name="Morotomi M."/>
            <person name="Walker B."/>
            <person name="Young S.K."/>
            <person name="Zeng Q."/>
            <person name="Gargeya S."/>
            <person name="Fitzgerald M."/>
            <person name="Haas B."/>
            <person name="Abouelleil A."/>
            <person name="Alvarado L."/>
            <person name="Arachchi H.M."/>
            <person name="Berlin A.M."/>
            <person name="Chapman S.B."/>
            <person name="Goldberg J."/>
            <person name="Griggs A."/>
            <person name="Gujja S."/>
            <person name="Hansen M."/>
            <person name="Howarth C."/>
            <person name="Imamovic A."/>
            <person name="Larimer J."/>
            <person name="McCowen C."/>
            <person name="Montmayeur A."/>
            <person name="Murphy C."/>
            <person name="Neiman D."/>
            <person name="Pearson M."/>
            <person name="Priest M."/>
            <person name="Roberts A."/>
            <person name="Saif S."/>
            <person name="Shea T."/>
            <person name="Sisk P."/>
            <person name="Sykes S."/>
            <person name="Wortman J."/>
            <person name="Nusbaum C."/>
            <person name="Birren B."/>
        </authorList>
    </citation>
    <scope>NUCLEOTIDE SEQUENCE [LARGE SCALE GENOMIC DNA]</scope>
    <source>
        <strain evidence="3 4">YIT 11860</strain>
    </source>
</reference>
<dbReference type="RefSeq" id="WP_008860856.1">
    <property type="nucleotide sequence ID" value="NZ_CAXSNY010000002.1"/>
</dbReference>
<dbReference type="Proteomes" id="UP000006044">
    <property type="component" value="Unassembled WGS sequence"/>
</dbReference>
<keyword evidence="4" id="KW-1185">Reference proteome</keyword>
<evidence type="ECO:0000313" key="3">
    <source>
        <dbReference type="EMBL" id="EJZ66182.1"/>
    </source>
</evidence>
<comment type="caution">
    <text evidence="3">The sequence shown here is derived from an EMBL/GenBank/DDBJ whole genome shotgun (WGS) entry which is preliminary data.</text>
</comment>
<dbReference type="STRING" id="742726.HMPREF9448_00357"/>
<sequence length="629" mass="71563">MKKITSICLTIFLGVNIVSAYAARGEQLAILSEDFSAFTEGTESTPAESELSTGNAMIPMEFTHGIQWKGRGIHQAGGVCAVLSYDDYTYGETQGWIQTPYTDVRLDDGNFILRFRARSIAQTKDSLILYLQDQYSNNYYTSEKCTITDQWQTIEVPFQHNFGMGSRLAYVQIGAYNDSWLIDDIEIIQDVYDICSPHAISPKDVTFEHFTARWDAVWSATSYLTSAYYYADEEKTHRVYIAENIETTECECQVTGMEKGKTYFFTVKAKNDKYTSVESNEVQVYVPIRTMPVPELADPTDITDTGYTARWYPVERAMGYAVRHFLKHTARSDEEYTLVHEDLETITEGTFEWPGYFYDYDLNKYSKVPGWGVNMGCTVKGMIGIDNYYRDFEEGKITSPEFDLSRNDGKYTVQLNVYAIHAGDTVYVDSYCEGEKEHREYLMKTVGEHSFSVDFTNGSAQTHFTVTFSGTDKMFIDDIFVKQILRAGESYTSALASFEVEGIDNTSYTFTDLTGSESDEYLYSVASWSYSLDEEGIWGPNVYSEYSEPQIVRLSSSIENVDGIDSDKVYAHNGILYVGVARDALVRIYTIEGKLILSRQITIGKHELDLPIHGFYLVYINDHCYKVSL</sequence>
<dbReference type="AlphaFoldDB" id="K0X424"/>
<feature type="domain" description="Fibronectin type-III" evidence="2">
    <location>
        <begin position="196"/>
        <end position="289"/>
    </location>
</feature>
<dbReference type="CDD" id="cd00063">
    <property type="entry name" value="FN3"/>
    <property type="match status" value="1"/>
</dbReference>
<dbReference type="HOGENOM" id="CLU_369538_0_0_10"/>
<dbReference type="OrthoDB" id="1056276at2"/>
<evidence type="ECO:0000313" key="4">
    <source>
        <dbReference type="Proteomes" id="UP000006044"/>
    </source>
</evidence>
<feature type="chain" id="PRO_5003843446" description="Fibronectin type-III domain-containing protein" evidence="1">
    <location>
        <begin position="23"/>
        <end position="629"/>
    </location>
</feature>